<evidence type="ECO:0000256" key="3">
    <source>
        <dbReference type="ARBA" id="ARBA00022679"/>
    </source>
</evidence>
<name>A0A836C2I3_9CHLO</name>
<comment type="subcellular location">
    <subcellularLocation>
        <location evidence="1">Membrane</location>
        <topology evidence="1">Single-pass membrane protein</topology>
    </subcellularLocation>
</comment>
<dbReference type="InterPro" id="IPR056508">
    <property type="entry name" value="HPAT-like"/>
</dbReference>
<evidence type="ECO:0000259" key="8">
    <source>
        <dbReference type="Pfam" id="PF23452"/>
    </source>
</evidence>
<dbReference type="OrthoDB" id="2016014at2759"/>
<dbReference type="AlphaFoldDB" id="A0A836C2I3"/>
<dbReference type="EMBL" id="JAEHOE010000018">
    <property type="protein sequence ID" value="KAG2496629.1"/>
    <property type="molecule type" value="Genomic_DNA"/>
</dbReference>
<gene>
    <name evidence="9" type="ORF">HYH03_005450</name>
</gene>
<evidence type="ECO:0000256" key="5">
    <source>
        <dbReference type="ARBA" id="ARBA00022989"/>
    </source>
</evidence>
<accession>A0A836C2I3</accession>
<evidence type="ECO:0000256" key="2">
    <source>
        <dbReference type="ARBA" id="ARBA00022676"/>
    </source>
</evidence>
<evidence type="ECO:0000313" key="9">
    <source>
        <dbReference type="EMBL" id="KAG2496629.1"/>
    </source>
</evidence>
<dbReference type="GO" id="GO:0016020">
    <property type="term" value="C:membrane"/>
    <property type="evidence" value="ECO:0007669"/>
    <property type="project" value="UniProtKB-SubCell"/>
</dbReference>
<comment type="caution">
    <text evidence="9">The sequence shown here is derived from an EMBL/GenBank/DDBJ whole genome shotgun (WGS) entry which is preliminary data.</text>
</comment>
<dbReference type="PANTHER" id="PTHR31485:SF17">
    <property type="match status" value="1"/>
</dbReference>
<protein>
    <recommendedName>
        <fullName evidence="8">Hydroxyproline O-arabinosyltransferase-like domain-containing protein</fullName>
    </recommendedName>
</protein>
<evidence type="ECO:0000256" key="4">
    <source>
        <dbReference type="ARBA" id="ARBA00022692"/>
    </source>
</evidence>
<keyword evidence="3" id="KW-0808">Transferase</keyword>
<sequence length="402" mass="44637">MRRGAVRQEPVATWHKIGAVAVGLLAGYVIGGALMETTDMFMSTPVSAPVTLGGNGATTQSAASTKPAGDTIHSMITSSGSPYQNFQGRIMYGTYKIVQRMPGGEKLTGFTRILHRTKPDELMDEIPTFRANPLHPQCDEWCDFPVADRPNAVAQWIAAAATNPGMIKGAWVLLLECDYVWMKPVAAPDAYDAKMTGFQFMFDYIMPDHPDAAPLMTKLSDGRVPPEAIPRSGPAPVMIRYTDLAGVVPEWERVTAKIEADPVAVKVLDWVREMYAWDIALALRNVTLVTESPPKSRLIAQPPHDLVMGEAAMCHYTWGALYYDDPPTKKHEIWRWEKRDYTSREVALKVPMLPMPPKEWKDGWVIQDGLPVTRELHQTLTAMIGRMNEAIVTLPDLSHKAV</sequence>
<dbReference type="Pfam" id="PF23452">
    <property type="entry name" value="HPAT"/>
    <property type="match status" value="1"/>
</dbReference>
<evidence type="ECO:0000256" key="6">
    <source>
        <dbReference type="ARBA" id="ARBA00023136"/>
    </source>
</evidence>
<keyword evidence="5 7" id="KW-1133">Transmembrane helix</keyword>
<keyword evidence="6 7" id="KW-0472">Membrane</keyword>
<keyword evidence="2" id="KW-0328">Glycosyltransferase</keyword>
<feature type="domain" description="Hydroxyproline O-arabinosyltransferase-like" evidence="8">
    <location>
        <begin position="73"/>
        <end position="355"/>
    </location>
</feature>
<dbReference type="PANTHER" id="PTHR31485">
    <property type="entry name" value="PEPTIDYL SERINE ALPHA-GALACTOSYLTRANSFERASE"/>
    <property type="match status" value="1"/>
</dbReference>
<evidence type="ECO:0000256" key="1">
    <source>
        <dbReference type="ARBA" id="ARBA00004167"/>
    </source>
</evidence>
<organism evidence="9 10">
    <name type="scientific">Edaphochlamys debaryana</name>
    <dbReference type="NCBI Taxonomy" id="47281"/>
    <lineage>
        <taxon>Eukaryota</taxon>
        <taxon>Viridiplantae</taxon>
        <taxon>Chlorophyta</taxon>
        <taxon>core chlorophytes</taxon>
        <taxon>Chlorophyceae</taxon>
        <taxon>CS clade</taxon>
        <taxon>Chlamydomonadales</taxon>
        <taxon>Chlamydomonadales incertae sedis</taxon>
        <taxon>Edaphochlamys</taxon>
    </lineage>
</organism>
<keyword evidence="4 7" id="KW-0812">Transmembrane</keyword>
<evidence type="ECO:0000313" key="10">
    <source>
        <dbReference type="Proteomes" id="UP000612055"/>
    </source>
</evidence>
<proteinExistence type="predicted"/>
<keyword evidence="10" id="KW-1185">Reference proteome</keyword>
<reference evidence="9" key="1">
    <citation type="journal article" date="2020" name="bioRxiv">
        <title>Comparative genomics of Chlamydomonas.</title>
        <authorList>
            <person name="Craig R.J."/>
            <person name="Hasan A.R."/>
            <person name="Ness R.W."/>
            <person name="Keightley P.D."/>
        </authorList>
    </citation>
    <scope>NUCLEOTIDE SEQUENCE</scope>
    <source>
        <strain evidence="9">CCAP 11/70</strain>
    </source>
</reference>
<evidence type="ECO:0000256" key="7">
    <source>
        <dbReference type="SAM" id="Phobius"/>
    </source>
</evidence>
<feature type="transmembrane region" description="Helical" evidence="7">
    <location>
        <begin position="12"/>
        <end position="35"/>
    </location>
</feature>
<dbReference type="InterPro" id="IPR044845">
    <property type="entry name" value="HPAT/SRGT1-like"/>
</dbReference>
<dbReference type="Proteomes" id="UP000612055">
    <property type="component" value="Unassembled WGS sequence"/>
</dbReference>
<dbReference type="GO" id="GO:0016757">
    <property type="term" value="F:glycosyltransferase activity"/>
    <property type="evidence" value="ECO:0007669"/>
    <property type="project" value="UniProtKB-KW"/>
</dbReference>